<keyword evidence="9" id="KW-1185">Reference proteome</keyword>
<keyword evidence="5" id="KW-0325">Glycoprotein</keyword>
<evidence type="ECO:0000256" key="1">
    <source>
        <dbReference type="ARBA" id="ARBA00005964"/>
    </source>
</evidence>
<evidence type="ECO:0000256" key="4">
    <source>
        <dbReference type="ARBA" id="ARBA00023157"/>
    </source>
</evidence>
<dbReference type="InterPro" id="IPR002018">
    <property type="entry name" value="CarbesteraseB"/>
</dbReference>
<dbReference type="AlphaFoldDB" id="A0A653CVI2"/>
<dbReference type="InterPro" id="IPR019826">
    <property type="entry name" value="Carboxylesterase_B_AS"/>
</dbReference>
<gene>
    <name evidence="8" type="ORF">CALMAC_LOCUS12128</name>
</gene>
<keyword evidence="2" id="KW-0719">Serine esterase</keyword>
<dbReference type="Pfam" id="PF00135">
    <property type="entry name" value="COesterase"/>
    <property type="match status" value="1"/>
</dbReference>
<dbReference type="SUPFAM" id="SSF53474">
    <property type="entry name" value="alpha/beta-Hydrolases"/>
    <property type="match status" value="1"/>
</dbReference>
<feature type="domain" description="Carboxylesterase type B" evidence="7">
    <location>
        <begin position="35"/>
        <end position="538"/>
    </location>
</feature>
<dbReference type="PANTHER" id="PTHR43142">
    <property type="entry name" value="CARBOXYLIC ESTER HYDROLASE"/>
    <property type="match status" value="1"/>
</dbReference>
<evidence type="ECO:0000259" key="7">
    <source>
        <dbReference type="Pfam" id="PF00135"/>
    </source>
</evidence>
<dbReference type="EMBL" id="CAACVG010009013">
    <property type="protein sequence ID" value="VEN51772.1"/>
    <property type="molecule type" value="Genomic_DNA"/>
</dbReference>
<evidence type="ECO:0000256" key="6">
    <source>
        <dbReference type="RuleBase" id="RU361235"/>
    </source>
</evidence>
<feature type="chain" id="PRO_5031594424" description="Carboxylic ester hydrolase" evidence="6">
    <location>
        <begin position="21"/>
        <end position="559"/>
    </location>
</feature>
<evidence type="ECO:0000256" key="3">
    <source>
        <dbReference type="ARBA" id="ARBA00022801"/>
    </source>
</evidence>
<evidence type="ECO:0000256" key="5">
    <source>
        <dbReference type="ARBA" id="ARBA00023180"/>
    </source>
</evidence>
<evidence type="ECO:0000256" key="2">
    <source>
        <dbReference type="ARBA" id="ARBA00022487"/>
    </source>
</evidence>
<sequence length="559" mass="62689">MNKPPQWIFRPLLLLSVVQATNSELLVTLNNPPSSTVRGHYETSYHGNRYRAFYEIPYASPPIGPLRYKEPVPAKPWNGVKGHPGPITMCPQDPLLNNTINVGTEDCLILNVYTPAKPSAKKLPVLLWIHGGGFIAGSNFFVWGLALGRYDPRYLIDEDIVIVTANYRLGPLGFLTTTDGVIPVNLGLKDQRLAIYWVKDNIELFGGDPNNIVLAGESAGAASVGYHLIATYKDLPIEGAILVSGSALCPWSYQTKARENAFELARTLDSTFKSNRSEDLLKLLQSATVQQIMQSTGYRHSQGGQTFNGALPLAWVPTIEQGDHFFSLPQTDAIDNGKFKKIPLLMGFNEEDAINPIITGNYVQKSLAWDEHPDWMLFENIKISSENKKELARKLKALYTNTSFKEDVPSVIKVVTDSVIAMPVIRFAESASKHAPVYMFMTSQTFMKHPVPGIEGVGHGEDMYYYWFNELITLTPNFEPTRTRFVKMISNFVKYKKPIPDAETRELFDNITWPEVKPGNISYITVGSEATEVRNDPRNYSKVKKLLDSYLEKPVTVYL</sequence>
<dbReference type="EC" id="3.1.1.-" evidence="6"/>
<evidence type="ECO:0000313" key="9">
    <source>
        <dbReference type="Proteomes" id="UP000410492"/>
    </source>
</evidence>
<accession>A0A653CVI2</accession>
<dbReference type="PANTHER" id="PTHR43142:SF1">
    <property type="entry name" value="CARBOXYLIC ESTER HYDROLASE"/>
    <property type="match status" value="1"/>
</dbReference>
<keyword evidence="6" id="KW-0732">Signal</keyword>
<protein>
    <recommendedName>
        <fullName evidence="6">Carboxylic ester hydrolase</fullName>
        <ecNumber evidence="6">3.1.1.-</ecNumber>
    </recommendedName>
</protein>
<feature type="signal peptide" evidence="6">
    <location>
        <begin position="1"/>
        <end position="20"/>
    </location>
</feature>
<proteinExistence type="inferred from homology"/>
<name>A0A653CVI2_CALMS</name>
<dbReference type="InterPro" id="IPR029058">
    <property type="entry name" value="AB_hydrolase_fold"/>
</dbReference>
<evidence type="ECO:0000313" key="8">
    <source>
        <dbReference type="EMBL" id="VEN51772.1"/>
    </source>
</evidence>
<dbReference type="PROSITE" id="PS00122">
    <property type="entry name" value="CARBOXYLESTERASE_B_1"/>
    <property type="match status" value="1"/>
</dbReference>
<keyword evidence="4" id="KW-1015">Disulfide bond</keyword>
<organism evidence="8 9">
    <name type="scientific">Callosobruchus maculatus</name>
    <name type="common">Southern cowpea weevil</name>
    <name type="synonym">Pulse bruchid</name>
    <dbReference type="NCBI Taxonomy" id="64391"/>
    <lineage>
        <taxon>Eukaryota</taxon>
        <taxon>Metazoa</taxon>
        <taxon>Ecdysozoa</taxon>
        <taxon>Arthropoda</taxon>
        <taxon>Hexapoda</taxon>
        <taxon>Insecta</taxon>
        <taxon>Pterygota</taxon>
        <taxon>Neoptera</taxon>
        <taxon>Endopterygota</taxon>
        <taxon>Coleoptera</taxon>
        <taxon>Polyphaga</taxon>
        <taxon>Cucujiformia</taxon>
        <taxon>Chrysomeloidea</taxon>
        <taxon>Chrysomelidae</taxon>
        <taxon>Bruchinae</taxon>
        <taxon>Bruchini</taxon>
        <taxon>Callosobruchus</taxon>
    </lineage>
</organism>
<dbReference type="Proteomes" id="UP000410492">
    <property type="component" value="Unassembled WGS sequence"/>
</dbReference>
<reference evidence="8 9" key="1">
    <citation type="submission" date="2019-01" db="EMBL/GenBank/DDBJ databases">
        <authorList>
            <person name="Sayadi A."/>
        </authorList>
    </citation>
    <scope>NUCLEOTIDE SEQUENCE [LARGE SCALE GENOMIC DNA]</scope>
</reference>
<keyword evidence="3 6" id="KW-0378">Hydrolase</keyword>
<dbReference type="OrthoDB" id="408631at2759"/>
<dbReference type="Gene3D" id="3.40.50.1820">
    <property type="entry name" value="alpha/beta hydrolase"/>
    <property type="match status" value="1"/>
</dbReference>
<comment type="similarity">
    <text evidence="1 6">Belongs to the type-B carboxylesterase/lipase family.</text>
</comment>
<dbReference type="GO" id="GO:0052689">
    <property type="term" value="F:carboxylic ester hydrolase activity"/>
    <property type="evidence" value="ECO:0007669"/>
    <property type="project" value="UniProtKB-KW"/>
</dbReference>